<dbReference type="CDD" id="cd15841">
    <property type="entry name" value="SNARE_Qc"/>
    <property type="match status" value="1"/>
</dbReference>
<evidence type="ECO:0000313" key="4">
    <source>
        <dbReference type="Proteomes" id="UP000193944"/>
    </source>
</evidence>
<dbReference type="EMBL" id="MCFG01000071">
    <property type="protein sequence ID" value="ORX83536.1"/>
    <property type="molecule type" value="Genomic_DNA"/>
</dbReference>
<sequence length="283" mass="32755">MATPYEISKNKLKFIYDQCVPKEESNKKDSEVVNDEFTILKKKIHQDLMEVRKALKEREKLFIENENSSETAEASYHIRCSIKSVRENANTLKELANKAEKKMLKKRKPTPEEKQFIEKRKDIVSLVFKHIEECEMLEKKRFSDKAANDRKKLLSSPARETSGTPNFSSPTSPFQEKDPYMDTELDDFDIEEDLIQIKKTNQEIDQQLDEISEGVKIVKQIAIGINDELEKQEVIIDRVEEKVDIAAAHIETLNTKMKNVVLKSMKGEKYMLNAILAMIVVTV</sequence>
<name>A0A1Y1XDK9_9FUNG</name>
<evidence type="ECO:0000313" key="3">
    <source>
        <dbReference type="EMBL" id="ORX83536.1"/>
    </source>
</evidence>
<dbReference type="SUPFAM" id="SSF58038">
    <property type="entry name" value="SNARE fusion complex"/>
    <property type="match status" value="1"/>
</dbReference>
<comment type="caution">
    <text evidence="3">The sequence shown here is derived from an EMBL/GenBank/DDBJ whole genome shotgun (WGS) entry which is preliminary data.</text>
</comment>
<accession>A0A1Y1XDK9</accession>
<dbReference type="SMART" id="SM00397">
    <property type="entry name" value="t_SNARE"/>
    <property type="match status" value="1"/>
</dbReference>
<dbReference type="PROSITE" id="PS50192">
    <property type="entry name" value="T_SNARE"/>
    <property type="match status" value="1"/>
</dbReference>
<feature type="domain" description="T-SNARE coiled-coil homology" evidence="2">
    <location>
        <begin position="198"/>
        <end position="260"/>
    </location>
</feature>
<keyword evidence="4" id="KW-1185">Reference proteome</keyword>
<dbReference type="OrthoDB" id="244190at2759"/>
<reference evidence="3 4" key="2">
    <citation type="submission" date="2016-08" db="EMBL/GenBank/DDBJ databases">
        <title>Pervasive Adenine N6-methylation of Active Genes in Fungi.</title>
        <authorList>
            <consortium name="DOE Joint Genome Institute"/>
            <person name="Mondo S.J."/>
            <person name="Dannebaum R.O."/>
            <person name="Kuo R.C."/>
            <person name="Labutti K."/>
            <person name="Haridas S."/>
            <person name="Kuo A."/>
            <person name="Salamov A."/>
            <person name="Ahrendt S.R."/>
            <person name="Lipzen A."/>
            <person name="Sullivan W."/>
            <person name="Andreopoulos W.B."/>
            <person name="Clum A."/>
            <person name="Lindquist E."/>
            <person name="Daum C."/>
            <person name="Ramamoorthy G.K."/>
            <person name="Gryganskyi A."/>
            <person name="Culley D."/>
            <person name="Magnuson J.K."/>
            <person name="James T.Y."/>
            <person name="O'Malley M.A."/>
            <person name="Stajich J.E."/>
            <person name="Spatafora J.W."/>
            <person name="Visel A."/>
            <person name="Grigoriev I.V."/>
        </authorList>
    </citation>
    <scope>NUCLEOTIDE SEQUENCE [LARGE SCALE GENOMIC DNA]</scope>
    <source>
        <strain evidence="3 4">S4</strain>
    </source>
</reference>
<feature type="non-terminal residue" evidence="3">
    <location>
        <position position="283"/>
    </location>
</feature>
<evidence type="ECO:0000256" key="1">
    <source>
        <dbReference type="SAM" id="MobiDB-lite"/>
    </source>
</evidence>
<dbReference type="STRING" id="1754192.A0A1Y1XDK9"/>
<dbReference type="Gene3D" id="1.20.5.110">
    <property type="match status" value="1"/>
</dbReference>
<dbReference type="AlphaFoldDB" id="A0A1Y1XDK9"/>
<feature type="compositionally biased region" description="Polar residues" evidence="1">
    <location>
        <begin position="158"/>
        <end position="174"/>
    </location>
</feature>
<gene>
    <name evidence="3" type="ORF">BCR32DRAFT_266912</name>
</gene>
<feature type="region of interest" description="Disordered" evidence="1">
    <location>
        <begin position="148"/>
        <end position="180"/>
    </location>
</feature>
<evidence type="ECO:0000259" key="2">
    <source>
        <dbReference type="PROSITE" id="PS50192"/>
    </source>
</evidence>
<dbReference type="InterPro" id="IPR000727">
    <property type="entry name" value="T_SNARE_dom"/>
</dbReference>
<organism evidence="3 4">
    <name type="scientific">Anaeromyces robustus</name>
    <dbReference type="NCBI Taxonomy" id="1754192"/>
    <lineage>
        <taxon>Eukaryota</taxon>
        <taxon>Fungi</taxon>
        <taxon>Fungi incertae sedis</taxon>
        <taxon>Chytridiomycota</taxon>
        <taxon>Chytridiomycota incertae sedis</taxon>
        <taxon>Neocallimastigomycetes</taxon>
        <taxon>Neocallimastigales</taxon>
        <taxon>Neocallimastigaceae</taxon>
        <taxon>Anaeromyces</taxon>
    </lineage>
</organism>
<protein>
    <recommendedName>
        <fullName evidence="2">t-SNARE coiled-coil homology domain-containing protein</fullName>
    </recommendedName>
</protein>
<dbReference type="Proteomes" id="UP000193944">
    <property type="component" value="Unassembled WGS sequence"/>
</dbReference>
<proteinExistence type="predicted"/>
<reference evidence="3 4" key="1">
    <citation type="submission" date="2016-08" db="EMBL/GenBank/DDBJ databases">
        <title>A Parts List for Fungal Cellulosomes Revealed by Comparative Genomics.</title>
        <authorList>
            <consortium name="DOE Joint Genome Institute"/>
            <person name="Haitjema C.H."/>
            <person name="Gilmore S.P."/>
            <person name="Henske J.K."/>
            <person name="Solomon K.V."/>
            <person name="De Groot R."/>
            <person name="Kuo A."/>
            <person name="Mondo S.J."/>
            <person name="Salamov A.A."/>
            <person name="Labutti K."/>
            <person name="Zhao Z."/>
            <person name="Chiniquy J."/>
            <person name="Barry K."/>
            <person name="Brewer H.M."/>
            <person name="Purvine S.O."/>
            <person name="Wright A.T."/>
            <person name="Boxma B."/>
            <person name="Van Alen T."/>
            <person name="Hackstein J.H."/>
            <person name="Baker S.E."/>
            <person name="Grigoriev I.V."/>
            <person name="O'Malley M.A."/>
        </authorList>
    </citation>
    <scope>NUCLEOTIDE SEQUENCE [LARGE SCALE GENOMIC DNA]</scope>
    <source>
        <strain evidence="3 4">S4</strain>
    </source>
</reference>